<organism evidence="1 2">
    <name type="scientific">[Muricauda] lutisoli</name>
    <dbReference type="NCBI Taxonomy" id="2816035"/>
    <lineage>
        <taxon>Bacteria</taxon>
        <taxon>Pseudomonadati</taxon>
        <taxon>Bacteroidota</taxon>
        <taxon>Flavobacteriia</taxon>
        <taxon>Flavobacteriales</taxon>
        <taxon>Flavobacteriaceae</taxon>
        <taxon>Allomuricauda</taxon>
    </lineage>
</organism>
<dbReference type="EMBL" id="JAFLND010000001">
    <property type="protein sequence ID" value="MBO0329873.1"/>
    <property type="molecule type" value="Genomic_DNA"/>
</dbReference>
<accession>A0ABS3EUP8</accession>
<sequence>MAKPNLILRNGKTKKASNGETTEYIFLHDERVFTVERIPPTTNGGAHFFFLEVSDESHKKSTWKMEQLPIPKYFRNLS</sequence>
<keyword evidence="2" id="KW-1185">Reference proteome</keyword>
<gene>
    <name evidence="1" type="ORF">J0X13_04895</name>
</gene>
<proteinExistence type="predicted"/>
<evidence type="ECO:0000313" key="2">
    <source>
        <dbReference type="Proteomes" id="UP000664163"/>
    </source>
</evidence>
<comment type="caution">
    <text evidence="1">The sequence shown here is derived from an EMBL/GenBank/DDBJ whole genome shotgun (WGS) entry which is preliminary data.</text>
</comment>
<evidence type="ECO:0000313" key="1">
    <source>
        <dbReference type="EMBL" id="MBO0329873.1"/>
    </source>
</evidence>
<dbReference type="RefSeq" id="WP_207070322.1">
    <property type="nucleotide sequence ID" value="NZ_JAFLND010000001.1"/>
</dbReference>
<reference evidence="1 2" key="1">
    <citation type="submission" date="2021-03" db="EMBL/GenBank/DDBJ databases">
        <title>Muricauda sp. CAU 1631 isolated from Incheon.</title>
        <authorList>
            <person name="Kim W."/>
        </authorList>
    </citation>
    <scope>NUCLEOTIDE SEQUENCE [LARGE SCALE GENOMIC DNA]</scope>
    <source>
        <strain evidence="1 2">CAU 1631</strain>
    </source>
</reference>
<protein>
    <submittedName>
        <fullName evidence="1">Uncharacterized protein</fullName>
    </submittedName>
</protein>
<name>A0ABS3EUP8_9FLAO</name>
<dbReference type="Proteomes" id="UP000664163">
    <property type="component" value="Unassembled WGS sequence"/>
</dbReference>